<dbReference type="PROSITE" id="PS50283">
    <property type="entry name" value="NA_SOLUT_SYMP_3"/>
    <property type="match status" value="1"/>
</dbReference>
<dbReference type="GO" id="GO:0016020">
    <property type="term" value="C:membrane"/>
    <property type="evidence" value="ECO:0007669"/>
    <property type="project" value="UniProtKB-SubCell"/>
</dbReference>
<organism evidence="7">
    <name type="scientific">marine metagenome</name>
    <dbReference type="NCBI Taxonomy" id="408172"/>
    <lineage>
        <taxon>unclassified sequences</taxon>
        <taxon>metagenomes</taxon>
        <taxon>ecological metagenomes</taxon>
    </lineage>
</organism>
<evidence type="ECO:0000256" key="6">
    <source>
        <dbReference type="SAM" id="Phobius"/>
    </source>
</evidence>
<feature type="transmembrane region" description="Helical" evidence="6">
    <location>
        <begin position="44"/>
        <end position="65"/>
    </location>
</feature>
<sequence>MNFIWIDWVTVITFLVLTTGVALATRRLISDYDSFLLAGRTLKLYLAMATMGATELGLVTLMYFSQQGYKSGFAAFSIGVIALIGFMFVGRTGF</sequence>
<name>A0A382FGX7_9ZZZZ</name>
<evidence type="ECO:0000256" key="5">
    <source>
        <dbReference type="ARBA" id="ARBA00023136"/>
    </source>
</evidence>
<evidence type="ECO:0000256" key="2">
    <source>
        <dbReference type="ARBA" id="ARBA00006434"/>
    </source>
</evidence>
<dbReference type="InterPro" id="IPR001734">
    <property type="entry name" value="Na/solute_symporter"/>
</dbReference>
<comment type="similarity">
    <text evidence="2">Belongs to the sodium:solute symporter (SSF) (TC 2.A.21) family.</text>
</comment>
<feature type="transmembrane region" description="Helical" evidence="6">
    <location>
        <begin position="71"/>
        <end position="89"/>
    </location>
</feature>
<gene>
    <name evidence="7" type="ORF">METZ01_LOCUS214307</name>
</gene>
<feature type="non-terminal residue" evidence="7">
    <location>
        <position position="94"/>
    </location>
</feature>
<evidence type="ECO:0000256" key="1">
    <source>
        <dbReference type="ARBA" id="ARBA00004141"/>
    </source>
</evidence>
<protein>
    <submittedName>
        <fullName evidence="7">Uncharacterized protein</fullName>
    </submittedName>
</protein>
<reference evidence="7" key="1">
    <citation type="submission" date="2018-05" db="EMBL/GenBank/DDBJ databases">
        <authorList>
            <person name="Lanie J.A."/>
            <person name="Ng W.-L."/>
            <person name="Kazmierczak K.M."/>
            <person name="Andrzejewski T.M."/>
            <person name="Davidsen T.M."/>
            <person name="Wayne K.J."/>
            <person name="Tettelin H."/>
            <person name="Glass J.I."/>
            <person name="Rusch D."/>
            <person name="Podicherti R."/>
            <person name="Tsui H.-C.T."/>
            <person name="Winkler M.E."/>
        </authorList>
    </citation>
    <scope>NUCLEOTIDE SEQUENCE</scope>
</reference>
<evidence type="ECO:0000256" key="4">
    <source>
        <dbReference type="ARBA" id="ARBA00022989"/>
    </source>
</evidence>
<evidence type="ECO:0000256" key="3">
    <source>
        <dbReference type="ARBA" id="ARBA00022692"/>
    </source>
</evidence>
<dbReference type="InterPro" id="IPR038377">
    <property type="entry name" value="Na/Glc_symporter_sf"/>
</dbReference>
<evidence type="ECO:0000313" key="7">
    <source>
        <dbReference type="EMBL" id="SVB61453.1"/>
    </source>
</evidence>
<proteinExistence type="inferred from homology"/>
<keyword evidence="4 6" id="KW-1133">Transmembrane helix</keyword>
<keyword evidence="5 6" id="KW-0472">Membrane</keyword>
<comment type="subcellular location">
    <subcellularLocation>
        <location evidence="1">Membrane</location>
        <topology evidence="1">Multi-pass membrane protein</topology>
    </subcellularLocation>
</comment>
<dbReference type="Gene3D" id="1.20.1730.10">
    <property type="entry name" value="Sodium/glucose cotransporter"/>
    <property type="match status" value="1"/>
</dbReference>
<dbReference type="GO" id="GO:0022857">
    <property type="term" value="F:transmembrane transporter activity"/>
    <property type="evidence" value="ECO:0007669"/>
    <property type="project" value="InterPro"/>
</dbReference>
<dbReference type="AlphaFoldDB" id="A0A382FGX7"/>
<keyword evidence="3 6" id="KW-0812">Transmembrane</keyword>
<accession>A0A382FGX7</accession>
<feature type="transmembrane region" description="Helical" evidence="6">
    <location>
        <begin position="6"/>
        <end position="24"/>
    </location>
</feature>
<dbReference type="EMBL" id="UINC01049541">
    <property type="protein sequence ID" value="SVB61453.1"/>
    <property type="molecule type" value="Genomic_DNA"/>
</dbReference>